<sequence>MEDDPNRIYRLDGVAHIGGSMHDEVTHRYISSMRRQHVVGLLPPPDCFDKFTIKCTWMQETFSHLLERADKETVRRYARAYMMMLLSTQLFGDKSGTRPHAYSVAAIHGDIRGHGRI</sequence>
<accession>A0A444Y4S5</accession>
<protein>
    <recommendedName>
        <fullName evidence="3">Aminotransferase-like plant mobile domain-containing protein</fullName>
    </recommendedName>
</protein>
<organism evidence="1 2">
    <name type="scientific">Arachis hypogaea</name>
    <name type="common">Peanut</name>
    <dbReference type="NCBI Taxonomy" id="3818"/>
    <lineage>
        <taxon>Eukaryota</taxon>
        <taxon>Viridiplantae</taxon>
        <taxon>Streptophyta</taxon>
        <taxon>Embryophyta</taxon>
        <taxon>Tracheophyta</taxon>
        <taxon>Spermatophyta</taxon>
        <taxon>Magnoliopsida</taxon>
        <taxon>eudicotyledons</taxon>
        <taxon>Gunneridae</taxon>
        <taxon>Pentapetalae</taxon>
        <taxon>rosids</taxon>
        <taxon>fabids</taxon>
        <taxon>Fabales</taxon>
        <taxon>Fabaceae</taxon>
        <taxon>Papilionoideae</taxon>
        <taxon>50 kb inversion clade</taxon>
        <taxon>dalbergioids sensu lato</taxon>
        <taxon>Dalbergieae</taxon>
        <taxon>Pterocarpus clade</taxon>
        <taxon>Arachis</taxon>
    </lineage>
</organism>
<keyword evidence="2" id="KW-1185">Reference proteome</keyword>
<evidence type="ECO:0008006" key="3">
    <source>
        <dbReference type="Google" id="ProtNLM"/>
    </source>
</evidence>
<dbReference type="AlphaFoldDB" id="A0A444Y4S5"/>
<comment type="caution">
    <text evidence="1">The sequence shown here is derived from an EMBL/GenBank/DDBJ whole genome shotgun (WGS) entry which is preliminary data.</text>
</comment>
<dbReference type="EMBL" id="SDMP01000018">
    <property type="protein sequence ID" value="RYQ96961.1"/>
    <property type="molecule type" value="Genomic_DNA"/>
</dbReference>
<evidence type="ECO:0000313" key="1">
    <source>
        <dbReference type="EMBL" id="RYQ96961.1"/>
    </source>
</evidence>
<proteinExistence type="predicted"/>
<gene>
    <name evidence="1" type="ORF">Ahy_B08g092918</name>
</gene>
<name>A0A444Y4S5_ARAHY</name>
<reference evidence="1 2" key="1">
    <citation type="submission" date="2019-01" db="EMBL/GenBank/DDBJ databases">
        <title>Sequencing of cultivated peanut Arachis hypogaea provides insights into genome evolution and oil improvement.</title>
        <authorList>
            <person name="Chen X."/>
        </authorList>
    </citation>
    <scope>NUCLEOTIDE SEQUENCE [LARGE SCALE GENOMIC DNA]</scope>
    <source>
        <strain evidence="2">cv. Fuhuasheng</strain>
        <tissue evidence="1">Leaves</tissue>
    </source>
</reference>
<dbReference type="Proteomes" id="UP000289738">
    <property type="component" value="Chromosome B08"/>
</dbReference>
<evidence type="ECO:0000313" key="2">
    <source>
        <dbReference type="Proteomes" id="UP000289738"/>
    </source>
</evidence>